<dbReference type="Pfam" id="PF17963">
    <property type="entry name" value="Big_9"/>
    <property type="match status" value="1"/>
</dbReference>
<comment type="caution">
    <text evidence="2">The sequence shown here is derived from an EMBL/GenBank/DDBJ whole genome shotgun (WGS) entry which is preliminary data.</text>
</comment>
<reference evidence="2 3" key="1">
    <citation type="journal article" date="2015" name="BMC Genomics">
        <title>Genome mining reveals unlocked bioactive potential of marine Gram-negative bacteria.</title>
        <authorList>
            <person name="Machado H."/>
            <person name="Sonnenschein E.C."/>
            <person name="Melchiorsen J."/>
            <person name="Gram L."/>
        </authorList>
    </citation>
    <scope>NUCLEOTIDE SEQUENCE [LARGE SCALE GENOMIC DNA]</scope>
    <source>
        <strain evidence="2 3">S2757</strain>
    </source>
</reference>
<dbReference type="RefSeq" id="WP_045957109.1">
    <property type="nucleotide sequence ID" value="NZ_JXXV01000037.1"/>
</dbReference>
<dbReference type="NCBIfam" id="TIGR01965">
    <property type="entry name" value="VCBS_repeat"/>
    <property type="match status" value="1"/>
</dbReference>
<name>A0A0F4NEG5_9VIBR</name>
<evidence type="ECO:0000313" key="2">
    <source>
        <dbReference type="EMBL" id="KJY81497.1"/>
    </source>
</evidence>
<proteinExistence type="predicted"/>
<evidence type="ECO:0000256" key="1">
    <source>
        <dbReference type="SAM" id="MobiDB-lite"/>
    </source>
</evidence>
<sequence length="306" mass="31636">MGLLNYFMMGNIAGGQTIVIDVNGNVRILLEGEQPLPGEVVINADGTQSTAPTSVQVRLVDALGVPQDITAEVEDIFAALEGGVDPTQLGEDFATAAGGQGGSSPTGTGTIERDGSATLASTNFETDGFTSIGLSETQSLTLSDLEAQFPPFFTESINGAPLGDNLNVETDEDIPISGQLTASDPNDDPLTFELVSGVSNGELVLNSDGSWTYTPGDDFNGQDQFTAIVDDGNGGQDTLVVNIDVLPVDDPSDIYLGEGDDDSGSVTEDVDTNLDVEGVQLEVTGTLSVQDVDGDGAFNTTPTFLS</sequence>
<gene>
    <name evidence="2" type="ORF">TW81_17890</name>
</gene>
<feature type="non-terminal residue" evidence="2">
    <location>
        <position position="306"/>
    </location>
</feature>
<dbReference type="EMBL" id="JXXV01000037">
    <property type="protein sequence ID" value="KJY81497.1"/>
    <property type="molecule type" value="Genomic_DNA"/>
</dbReference>
<evidence type="ECO:0000313" key="3">
    <source>
        <dbReference type="Proteomes" id="UP000033673"/>
    </source>
</evidence>
<accession>A0A0F4NEG5</accession>
<organism evidence="2 3">
    <name type="scientific">Vibrio galatheae</name>
    <dbReference type="NCBI Taxonomy" id="579748"/>
    <lineage>
        <taxon>Bacteria</taxon>
        <taxon>Pseudomonadati</taxon>
        <taxon>Pseudomonadota</taxon>
        <taxon>Gammaproteobacteria</taxon>
        <taxon>Vibrionales</taxon>
        <taxon>Vibrionaceae</taxon>
        <taxon>Vibrio</taxon>
    </lineage>
</organism>
<dbReference type="Gene3D" id="2.60.40.3440">
    <property type="match status" value="1"/>
</dbReference>
<keyword evidence="3" id="KW-1185">Reference proteome</keyword>
<feature type="region of interest" description="Disordered" evidence="1">
    <location>
        <begin position="95"/>
        <end position="114"/>
    </location>
</feature>
<dbReference type="Proteomes" id="UP000033673">
    <property type="component" value="Unassembled WGS sequence"/>
</dbReference>
<dbReference type="STRING" id="579748.TW81_17890"/>
<dbReference type="AlphaFoldDB" id="A0A0F4NEG5"/>
<protein>
    <submittedName>
        <fullName evidence="2">Uncharacterized protein</fullName>
    </submittedName>
</protein>
<dbReference type="InterPro" id="IPR010221">
    <property type="entry name" value="VCBS_dom"/>
</dbReference>